<dbReference type="Gene3D" id="2.60.120.10">
    <property type="entry name" value="Jelly Rolls"/>
    <property type="match status" value="1"/>
</dbReference>
<reference evidence="2" key="1">
    <citation type="submission" date="2018-05" db="EMBL/GenBank/DDBJ databases">
        <authorList>
            <person name="You S."/>
        </authorList>
    </citation>
    <scope>NUCLEOTIDE SEQUENCE [LARGE SCALE GENOMIC DNA]</scope>
</reference>
<dbReference type="InterPro" id="IPR011051">
    <property type="entry name" value="RmlC_Cupin_sf"/>
</dbReference>
<dbReference type="SUPFAM" id="SSF51182">
    <property type="entry name" value="RmlC-like cupins"/>
    <property type="match status" value="1"/>
</dbReference>
<dbReference type="Proteomes" id="UP000257648">
    <property type="component" value="Segment"/>
</dbReference>
<organism evidence="1 2">
    <name type="scientific">Synechococcus phage S-T4</name>
    <dbReference type="NCBI Taxonomy" id="2268578"/>
    <lineage>
        <taxon>Viruses</taxon>
        <taxon>Duplodnaviria</taxon>
        <taxon>Heunggongvirae</taxon>
        <taxon>Uroviricota</taxon>
        <taxon>Caudoviricetes</taxon>
        <taxon>Pantevenvirales</taxon>
        <taxon>Kyanoviridae</taxon>
        <taxon>Tamkungvirus</taxon>
        <taxon>Tamkungvirus ST4</taxon>
    </lineage>
</organism>
<dbReference type="EMBL" id="MH412654">
    <property type="protein sequence ID" value="AXQ70507.1"/>
    <property type="molecule type" value="Genomic_DNA"/>
</dbReference>
<dbReference type="GeneID" id="55001888"/>
<dbReference type="KEGG" id="vg:55001888"/>
<evidence type="ECO:0000313" key="1">
    <source>
        <dbReference type="EMBL" id="AXQ70507.1"/>
    </source>
</evidence>
<protein>
    <submittedName>
        <fullName evidence="1">Uncharacterized protein</fullName>
    </submittedName>
</protein>
<proteinExistence type="predicted"/>
<keyword evidence="2" id="KW-1185">Reference proteome</keyword>
<evidence type="ECO:0000313" key="2">
    <source>
        <dbReference type="Proteomes" id="UP000257648"/>
    </source>
</evidence>
<name>A0A385EHJ6_9CAUD</name>
<sequence>MVYYGHQDSIELANVTILSTGDKFHVPVGLRHRMYAMEDTEMFEFSTEHFDEDSIRIEKGD</sequence>
<accession>A0A385EHJ6</accession>
<dbReference type="RefSeq" id="YP_009810866.1">
    <property type="nucleotide sequence ID" value="NC_048049.1"/>
</dbReference>
<dbReference type="InterPro" id="IPR014710">
    <property type="entry name" value="RmlC-like_jellyroll"/>
</dbReference>